<evidence type="ECO:0000259" key="7">
    <source>
        <dbReference type="Pfam" id="PF00156"/>
    </source>
</evidence>
<keyword evidence="3 5" id="KW-0808">Transferase</keyword>
<dbReference type="GO" id="GO:0032265">
    <property type="term" value="P:XMP salvage"/>
    <property type="evidence" value="ECO:0007669"/>
    <property type="project" value="UniProtKB-UniRule"/>
</dbReference>
<evidence type="ECO:0000256" key="4">
    <source>
        <dbReference type="ARBA" id="ARBA00022726"/>
    </source>
</evidence>
<evidence type="ECO:0000256" key="6">
    <source>
        <dbReference type="NCBIfam" id="TIGR01744"/>
    </source>
</evidence>
<evidence type="ECO:0000313" key="9">
    <source>
        <dbReference type="Proteomes" id="UP000190423"/>
    </source>
</evidence>
<evidence type="ECO:0000313" key="8">
    <source>
        <dbReference type="EMBL" id="SJZ29515.1"/>
    </source>
</evidence>
<dbReference type="InterPro" id="IPR010079">
    <property type="entry name" value="Xanthine_PRibTrfase"/>
</dbReference>
<dbReference type="EC" id="2.4.2.22" evidence="5 6"/>
<dbReference type="HAMAP" id="MF_01184">
    <property type="entry name" value="XPRTase"/>
    <property type="match status" value="1"/>
</dbReference>
<dbReference type="GO" id="GO:0000310">
    <property type="term" value="F:xanthine phosphoribosyltransferase activity"/>
    <property type="evidence" value="ECO:0007669"/>
    <property type="project" value="UniProtKB-UniRule"/>
</dbReference>
<feature type="domain" description="Phosphoribosyltransferase" evidence="7">
    <location>
        <begin position="32"/>
        <end position="157"/>
    </location>
</feature>
<dbReference type="OrthoDB" id="9783570at2"/>
<dbReference type="RefSeq" id="WP_078931946.1">
    <property type="nucleotide sequence ID" value="NZ_FUWG01000002.1"/>
</dbReference>
<dbReference type="STRING" id="261392.SAMN02745149_00016"/>
<evidence type="ECO:0000256" key="5">
    <source>
        <dbReference type="HAMAP-Rule" id="MF_01184"/>
    </source>
</evidence>
<dbReference type="CDD" id="cd06223">
    <property type="entry name" value="PRTases_typeI"/>
    <property type="match status" value="1"/>
</dbReference>
<dbReference type="InterPro" id="IPR000836">
    <property type="entry name" value="PRTase_dom"/>
</dbReference>
<comment type="subcellular location">
    <subcellularLocation>
        <location evidence="5">Cytoplasm</location>
    </subcellularLocation>
</comment>
<sequence length="191" mass="21040">MELLEKRIIEDGEVLPGNILKVSNFLNHQIDVRLMDEMGAEFARLYKDTKPTKILTIESSGIAVGYAVARQFGVPLVFAKKHQSSNVNEGVYSASVWSFTHNQNYTVVVSKKYINPGDKILLVDDFLANGNALNGLIEIVEKAGASVQGICIAIEKGFQNGGKMLREKGYRVESLAIVDKMTDDGTITFRA</sequence>
<evidence type="ECO:0000256" key="2">
    <source>
        <dbReference type="ARBA" id="ARBA00022676"/>
    </source>
</evidence>
<gene>
    <name evidence="5" type="primary">xpt</name>
    <name evidence="8" type="ORF">SAMN02745149_00016</name>
</gene>
<comment type="subunit">
    <text evidence="5">Homodimer.</text>
</comment>
<name>A0A1T4JH75_TREPO</name>
<dbReference type="GO" id="GO:0005737">
    <property type="term" value="C:cytoplasm"/>
    <property type="evidence" value="ECO:0007669"/>
    <property type="project" value="UniProtKB-SubCell"/>
</dbReference>
<dbReference type="NCBIfam" id="TIGR01744">
    <property type="entry name" value="XPRTase"/>
    <property type="match status" value="1"/>
</dbReference>
<dbReference type="PANTHER" id="PTHR43864:SF1">
    <property type="entry name" value="XANTHINE PHOSPHORIBOSYLTRANSFERASE"/>
    <property type="match status" value="1"/>
</dbReference>
<keyword evidence="9" id="KW-1185">Reference proteome</keyword>
<dbReference type="InterPro" id="IPR050118">
    <property type="entry name" value="Pur/Pyrimidine_PRTase"/>
</dbReference>
<dbReference type="Pfam" id="PF00156">
    <property type="entry name" value="Pribosyltran"/>
    <property type="match status" value="1"/>
</dbReference>
<keyword evidence="4 5" id="KW-0660">Purine salvage</keyword>
<organism evidence="8 9">
    <name type="scientific">Treponema porcinum</name>
    <dbReference type="NCBI Taxonomy" id="261392"/>
    <lineage>
        <taxon>Bacteria</taxon>
        <taxon>Pseudomonadati</taxon>
        <taxon>Spirochaetota</taxon>
        <taxon>Spirochaetia</taxon>
        <taxon>Spirochaetales</taxon>
        <taxon>Treponemataceae</taxon>
        <taxon>Treponema</taxon>
    </lineage>
</organism>
<feature type="binding site" evidence="5">
    <location>
        <position position="27"/>
    </location>
    <ligand>
        <name>xanthine</name>
        <dbReference type="ChEBI" id="CHEBI:17712"/>
    </ligand>
</feature>
<protein>
    <recommendedName>
        <fullName evidence="5 6">Xanthine phosphoribosyltransferase</fullName>
        <shortName evidence="5">XPRTase</shortName>
        <ecNumber evidence="5 6">2.4.2.22</ecNumber>
    </recommendedName>
</protein>
<dbReference type="GeneID" id="78315340"/>
<feature type="binding site" evidence="5">
    <location>
        <begin position="128"/>
        <end position="132"/>
    </location>
    <ligand>
        <name>5-phospho-alpha-D-ribose 1-diphosphate</name>
        <dbReference type="ChEBI" id="CHEBI:58017"/>
    </ligand>
</feature>
<dbReference type="EMBL" id="FUWG01000002">
    <property type="protein sequence ID" value="SJZ29515.1"/>
    <property type="molecule type" value="Genomic_DNA"/>
</dbReference>
<dbReference type="Proteomes" id="UP000190423">
    <property type="component" value="Unassembled WGS sequence"/>
</dbReference>
<keyword evidence="1 5" id="KW-0963">Cytoplasm</keyword>
<feature type="binding site" evidence="5">
    <location>
        <position position="156"/>
    </location>
    <ligand>
        <name>xanthine</name>
        <dbReference type="ChEBI" id="CHEBI:17712"/>
    </ligand>
</feature>
<comment type="catalytic activity">
    <reaction evidence="5">
        <text>XMP + diphosphate = xanthine + 5-phospho-alpha-D-ribose 1-diphosphate</text>
        <dbReference type="Rhea" id="RHEA:10800"/>
        <dbReference type="ChEBI" id="CHEBI:17712"/>
        <dbReference type="ChEBI" id="CHEBI:33019"/>
        <dbReference type="ChEBI" id="CHEBI:57464"/>
        <dbReference type="ChEBI" id="CHEBI:58017"/>
        <dbReference type="EC" id="2.4.2.22"/>
    </reaction>
</comment>
<dbReference type="SUPFAM" id="SSF53271">
    <property type="entry name" value="PRTase-like"/>
    <property type="match status" value="1"/>
</dbReference>
<reference evidence="8 9" key="1">
    <citation type="submission" date="2017-02" db="EMBL/GenBank/DDBJ databases">
        <authorList>
            <person name="Peterson S.W."/>
        </authorList>
    </citation>
    <scope>NUCLEOTIDE SEQUENCE [LARGE SCALE GENOMIC DNA]</scope>
    <source>
        <strain evidence="8 9">ATCC BAA-908</strain>
    </source>
</reference>
<proteinExistence type="inferred from homology"/>
<dbReference type="GO" id="GO:0046110">
    <property type="term" value="P:xanthine metabolic process"/>
    <property type="evidence" value="ECO:0007669"/>
    <property type="project" value="UniProtKB-UniRule"/>
</dbReference>
<evidence type="ECO:0000256" key="1">
    <source>
        <dbReference type="ARBA" id="ARBA00022490"/>
    </source>
</evidence>
<comment type="function">
    <text evidence="5">Converts the preformed base xanthine, a product of nucleic acid breakdown, to xanthosine 5'-monophosphate (XMP), so it can be reused for RNA or DNA synthesis.</text>
</comment>
<feature type="binding site" evidence="5">
    <location>
        <position position="20"/>
    </location>
    <ligand>
        <name>xanthine</name>
        <dbReference type="ChEBI" id="CHEBI:17712"/>
    </ligand>
</feature>
<dbReference type="NCBIfam" id="NF006671">
    <property type="entry name" value="PRK09219.1"/>
    <property type="match status" value="1"/>
</dbReference>
<dbReference type="GO" id="GO:0006166">
    <property type="term" value="P:purine ribonucleoside salvage"/>
    <property type="evidence" value="ECO:0007669"/>
    <property type="project" value="UniProtKB-KW"/>
</dbReference>
<dbReference type="UniPathway" id="UPA00602">
    <property type="reaction ID" value="UER00658"/>
</dbReference>
<comment type="pathway">
    <text evidence="5">Purine metabolism; XMP biosynthesis via salvage pathway; XMP from xanthine: step 1/1.</text>
</comment>
<keyword evidence="2 5" id="KW-0328">Glycosyltransferase</keyword>
<evidence type="ECO:0000256" key="3">
    <source>
        <dbReference type="ARBA" id="ARBA00022679"/>
    </source>
</evidence>
<accession>A0A1T4JH75</accession>
<dbReference type="InterPro" id="IPR029057">
    <property type="entry name" value="PRTase-like"/>
</dbReference>
<comment type="similarity">
    <text evidence="5">Belongs to the purine/pyrimidine phosphoribosyltransferase family. Xpt subfamily.</text>
</comment>
<dbReference type="Gene3D" id="3.40.50.2020">
    <property type="match status" value="1"/>
</dbReference>
<dbReference type="AlphaFoldDB" id="A0A1T4JH75"/>
<dbReference type="PANTHER" id="PTHR43864">
    <property type="entry name" value="HYPOXANTHINE/GUANINE PHOSPHORIBOSYLTRANSFERASE"/>
    <property type="match status" value="1"/>
</dbReference>